<evidence type="ECO:0000313" key="5">
    <source>
        <dbReference type="Proteomes" id="UP000004431"/>
    </source>
</evidence>
<dbReference type="Proteomes" id="UP000004431">
    <property type="component" value="Unassembled WGS sequence"/>
</dbReference>
<dbReference type="EMBL" id="AEDQ01000022">
    <property type="protein sequence ID" value="EFL43989.1"/>
    <property type="molecule type" value="Genomic_DNA"/>
</dbReference>
<name>A0ABN0AZP3_9ACTN</name>
<protein>
    <submittedName>
        <fullName evidence="4">Septum formation initiator</fullName>
    </submittedName>
</protein>
<accession>A0ABN0AZP3</accession>
<keyword evidence="3" id="KW-1133">Transmembrane helix</keyword>
<dbReference type="RefSeq" id="WP_006304291.1">
    <property type="nucleotide sequence ID" value="NZ_AEDQ01000022.1"/>
</dbReference>
<evidence type="ECO:0000313" key="4">
    <source>
        <dbReference type="EMBL" id="EFL43989.1"/>
    </source>
</evidence>
<feature type="compositionally biased region" description="Low complexity" evidence="2">
    <location>
        <begin position="26"/>
        <end position="45"/>
    </location>
</feature>
<comment type="caution">
    <text evidence="4">The sequence shown here is derived from an EMBL/GenBank/DDBJ whole genome shotgun (WGS) entry which is preliminary data.</text>
</comment>
<reference evidence="4 5" key="1">
    <citation type="submission" date="2010-08" db="EMBL/GenBank/DDBJ databases">
        <authorList>
            <person name="Durkin A.S."/>
            <person name="Madupu R."/>
            <person name="Torralba M."/>
            <person name="Gillis M."/>
            <person name="Methe B."/>
            <person name="Sutton G."/>
            <person name="Nelson K.E."/>
        </authorList>
    </citation>
    <scope>NUCLEOTIDE SEQUENCE [LARGE SCALE GENOMIC DNA]</scope>
    <source>
        <strain evidence="4 5">PB189-T1-4</strain>
    </source>
</reference>
<keyword evidence="3" id="KW-0812">Transmembrane</keyword>
<sequence>MRNGSTQQRPHQRVAMPAHTAQTGHTPAPANTATTAPAPAALTPAAPVPAAPARTARRAPARKSYKRAQRERNSHSAAVQFAQLAGIIRTLFTHRLVIGLVIVAIVIVGILVPFREFYVAQREGEVLQQKYELIQQKNDELAAQRDKLLTQEGIEDEARLRGYVSPGEVGVTVEGEEQPNDPARDMKLEYEDKRDWLQTMLDTLFAYDPLTTWNKQ</sequence>
<feature type="coiled-coil region" evidence="1">
    <location>
        <begin position="124"/>
        <end position="151"/>
    </location>
</feature>
<feature type="compositionally biased region" description="Basic residues" evidence="2">
    <location>
        <begin position="55"/>
        <end position="67"/>
    </location>
</feature>
<proteinExistence type="predicted"/>
<keyword evidence="1" id="KW-0175">Coiled coil</keyword>
<keyword evidence="5" id="KW-1185">Reference proteome</keyword>
<dbReference type="Pfam" id="PF04977">
    <property type="entry name" value="DivIC"/>
    <property type="match status" value="1"/>
</dbReference>
<evidence type="ECO:0000256" key="3">
    <source>
        <dbReference type="SAM" id="Phobius"/>
    </source>
</evidence>
<evidence type="ECO:0000256" key="2">
    <source>
        <dbReference type="SAM" id="MobiDB-lite"/>
    </source>
</evidence>
<evidence type="ECO:0000256" key="1">
    <source>
        <dbReference type="SAM" id="Coils"/>
    </source>
</evidence>
<organism evidence="4 5">
    <name type="scientific">Fannyhessea vaginae PB189-T1-4</name>
    <dbReference type="NCBI Taxonomy" id="866774"/>
    <lineage>
        <taxon>Bacteria</taxon>
        <taxon>Bacillati</taxon>
        <taxon>Actinomycetota</taxon>
        <taxon>Coriobacteriia</taxon>
        <taxon>Coriobacteriales</taxon>
        <taxon>Atopobiaceae</taxon>
        <taxon>Fannyhessea</taxon>
    </lineage>
</organism>
<feature type="transmembrane region" description="Helical" evidence="3">
    <location>
        <begin position="96"/>
        <end position="114"/>
    </location>
</feature>
<dbReference type="InterPro" id="IPR007060">
    <property type="entry name" value="FtsL/DivIC"/>
</dbReference>
<keyword evidence="3" id="KW-0472">Membrane</keyword>
<gene>
    <name evidence="4" type="ORF">HMPREF9248_0374</name>
</gene>
<feature type="region of interest" description="Disordered" evidence="2">
    <location>
        <begin position="1"/>
        <end position="73"/>
    </location>
</feature>